<evidence type="ECO:0000313" key="5">
    <source>
        <dbReference type="EMBL" id="MBR0666041.1"/>
    </source>
</evidence>
<gene>
    <name evidence="5" type="ORF">GXW71_16900</name>
</gene>
<sequence>MDQPEATRSADRVYAQAKAMAVTFHFRPGERINEVELARRLGSSRTPLREALNRLASEGFLVAAPNRGFLARTLEARQVRSLYEYRGLVEAGAVRLACERASDAAIAELAAFAEQGVVSPGSDEHALRQLRFDEAFHERVAALADNDEILRSVTALNERIRFVRWIGLRKGSQTRLPAGHLAILNGLQRRDVRQAVALMQRHIAERLDHIVDLVRDSYAELYTDNRLAAHLVGAET</sequence>
<dbReference type="PRINTS" id="PR00033">
    <property type="entry name" value="HTHASNC"/>
</dbReference>
<dbReference type="Pfam" id="PF00392">
    <property type="entry name" value="GntR"/>
    <property type="match status" value="1"/>
</dbReference>
<dbReference type="SMART" id="SM00895">
    <property type="entry name" value="FCD"/>
    <property type="match status" value="1"/>
</dbReference>
<keyword evidence="6" id="KW-1185">Reference proteome</keyword>
<dbReference type="PANTHER" id="PTHR43537:SF45">
    <property type="entry name" value="GNTR FAMILY REGULATORY PROTEIN"/>
    <property type="match status" value="1"/>
</dbReference>
<evidence type="ECO:0000256" key="1">
    <source>
        <dbReference type="ARBA" id="ARBA00023015"/>
    </source>
</evidence>
<dbReference type="Gene3D" id="1.10.10.10">
    <property type="entry name" value="Winged helix-like DNA-binding domain superfamily/Winged helix DNA-binding domain"/>
    <property type="match status" value="1"/>
</dbReference>
<dbReference type="InterPro" id="IPR011711">
    <property type="entry name" value="GntR_C"/>
</dbReference>
<evidence type="ECO:0000256" key="2">
    <source>
        <dbReference type="ARBA" id="ARBA00023125"/>
    </source>
</evidence>
<dbReference type="PRINTS" id="PR00035">
    <property type="entry name" value="HTHGNTR"/>
</dbReference>
<dbReference type="InterPro" id="IPR000524">
    <property type="entry name" value="Tscrpt_reg_HTH_GntR"/>
</dbReference>
<dbReference type="Gene3D" id="1.20.120.530">
    <property type="entry name" value="GntR ligand-binding domain-like"/>
    <property type="match status" value="1"/>
</dbReference>
<dbReference type="InterPro" id="IPR008920">
    <property type="entry name" value="TF_FadR/GntR_C"/>
</dbReference>
<dbReference type="PROSITE" id="PS50949">
    <property type="entry name" value="HTH_GNTR"/>
    <property type="match status" value="1"/>
</dbReference>
<feature type="domain" description="HTH gntR-type" evidence="4">
    <location>
        <begin position="7"/>
        <end position="74"/>
    </location>
</feature>
<dbReference type="InterPro" id="IPR000485">
    <property type="entry name" value="AsnC-type_HTH_dom"/>
</dbReference>
<dbReference type="EMBL" id="JAAGBB010000019">
    <property type="protein sequence ID" value="MBR0666041.1"/>
    <property type="molecule type" value="Genomic_DNA"/>
</dbReference>
<dbReference type="InterPro" id="IPR036390">
    <property type="entry name" value="WH_DNA-bd_sf"/>
</dbReference>
<dbReference type="RefSeq" id="WP_211853709.1">
    <property type="nucleotide sequence ID" value="NZ_JAAGBB010000019.1"/>
</dbReference>
<keyword evidence="3" id="KW-0804">Transcription</keyword>
<name>A0ABS5F0I1_9PROT</name>
<accession>A0ABS5F0I1</accession>
<dbReference type="InterPro" id="IPR036388">
    <property type="entry name" value="WH-like_DNA-bd_sf"/>
</dbReference>
<protein>
    <submittedName>
        <fullName evidence="5">GntR family transcriptional regulator</fullName>
    </submittedName>
</protein>
<evidence type="ECO:0000259" key="4">
    <source>
        <dbReference type="PROSITE" id="PS50949"/>
    </source>
</evidence>
<keyword evidence="1" id="KW-0805">Transcription regulation</keyword>
<dbReference type="SUPFAM" id="SSF48008">
    <property type="entry name" value="GntR ligand-binding domain-like"/>
    <property type="match status" value="1"/>
</dbReference>
<evidence type="ECO:0000256" key="3">
    <source>
        <dbReference type="ARBA" id="ARBA00023163"/>
    </source>
</evidence>
<organism evidence="5 6">
    <name type="scientific">Plastoroseomonas hellenica</name>
    <dbReference type="NCBI Taxonomy" id="2687306"/>
    <lineage>
        <taxon>Bacteria</taxon>
        <taxon>Pseudomonadati</taxon>
        <taxon>Pseudomonadota</taxon>
        <taxon>Alphaproteobacteria</taxon>
        <taxon>Acetobacterales</taxon>
        <taxon>Acetobacteraceae</taxon>
        <taxon>Plastoroseomonas</taxon>
    </lineage>
</organism>
<proteinExistence type="predicted"/>
<keyword evidence="2" id="KW-0238">DNA-binding</keyword>
<dbReference type="PANTHER" id="PTHR43537">
    <property type="entry name" value="TRANSCRIPTIONAL REGULATOR, GNTR FAMILY"/>
    <property type="match status" value="1"/>
</dbReference>
<evidence type="ECO:0000313" key="6">
    <source>
        <dbReference type="Proteomes" id="UP001196870"/>
    </source>
</evidence>
<reference evidence="6" key="1">
    <citation type="journal article" date="2021" name="Syst. Appl. Microbiol.">
        <title>Roseomonas hellenica sp. nov., isolated from roots of wild-growing Alkanna tinctoria.</title>
        <authorList>
            <person name="Rat A."/>
            <person name="Naranjo H.D."/>
            <person name="Lebbe L."/>
            <person name="Cnockaert M."/>
            <person name="Krigas N."/>
            <person name="Grigoriadou K."/>
            <person name="Maloupa E."/>
            <person name="Willems A."/>
        </authorList>
    </citation>
    <scope>NUCLEOTIDE SEQUENCE [LARGE SCALE GENOMIC DNA]</scope>
    <source>
        <strain evidence="6">LMG 31523</strain>
    </source>
</reference>
<dbReference type="Proteomes" id="UP001196870">
    <property type="component" value="Unassembled WGS sequence"/>
</dbReference>
<dbReference type="SMART" id="SM00345">
    <property type="entry name" value="HTH_GNTR"/>
    <property type="match status" value="1"/>
</dbReference>
<comment type="caution">
    <text evidence="5">The sequence shown here is derived from an EMBL/GenBank/DDBJ whole genome shotgun (WGS) entry which is preliminary data.</text>
</comment>
<dbReference type="Pfam" id="PF07729">
    <property type="entry name" value="FCD"/>
    <property type="match status" value="1"/>
</dbReference>
<dbReference type="SUPFAM" id="SSF46785">
    <property type="entry name" value="Winged helix' DNA-binding domain"/>
    <property type="match status" value="1"/>
</dbReference>